<accession>A0A9D2TR52</accession>
<feature type="coiled-coil region" evidence="4">
    <location>
        <begin position="443"/>
        <end position="470"/>
    </location>
</feature>
<keyword evidence="2" id="KW-0234">DNA repair</keyword>
<dbReference type="EMBL" id="DWVP01000024">
    <property type="protein sequence ID" value="HJC86100.1"/>
    <property type="molecule type" value="Genomic_DNA"/>
</dbReference>
<dbReference type="Pfam" id="PF13558">
    <property type="entry name" value="SbcC_Walker_B"/>
    <property type="match status" value="1"/>
</dbReference>
<dbReference type="GO" id="GO:0009432">
    <property type="term" value="P:SOS response"/>
    <property type="evidence" value="ECO:0007669"/>
    <property type="project" value="UniProtKB-KW"/>
</dbReference>
<keyword evidence="1" id="KW-0227">DNA damage</keyword>
<keyword evidence="3" id="KW-0742">SOS response</keyword>
<gene>
    <name evidence="5" type="ORF">H9751_11295</name>
</gene>
<dbReference type="Proteomes" id="UP000823858">
    <property type="component" value="Unassembled WGS sequence"/>
</dbReference>
<feature type="coiled-coil region" evidence="4">
    <location>
        <begin position="376"/>
        <end position="403"/>
    </location>
</feature>
<dbReference type="PANTHER" id="PTHR32182">
    <property type="entry name" value="DNA REPLICATION AND REPAIR PROTEIN RECF"/>
    <property type="match status" value="1"/>
</dbReference>
<evidence type="ECO:0000256" key="1">
    <source>
        <dbReference type="ARBA" id="ARBA00022763"/>
    </source>
</evidence>
<dbReference type="Pfam" id="PF13555">
    <property type="entry name" value="AAA_29"/>
    <property type="match status" value="1"/>
</dbReference>
<dbReference type="PANTHER" id="PTHR32182:SF0">
    <property type="entry name" value="DNA REPLICATION AND REPAIR PROTEIN RECF"/>
    <property type="match status" value="1"/>
</dbReference>
<sequence>MTMLDTLFGLVPEASTGQQWLAEDLQLVNWGGYDGAHRVRFSPAATLLCGGSGSGKSTLMDAYIALMMPHTTPFNGASNGAVTGRPRGEEQRNILSYGRGKLDESRSGEGTQVRVLRGDGTDTWTAVAMTWSDHSNSHAVQRFTAVRAWYFPATARVMEDAVKVRGVVDGPFDLAALQDAATHRLSDAAVRATGLDTMPTDKEFLARIHSVLGIGAAGAGTKAMSLLARIQAGQQITTVDELYKRMVLEEPETMAVADQVVSHFDELESTRERMVTAQRQVKALRPIREYTSAIEASAEQLRLIEEIGTFDDADSLAALWMNGQRLDLLHTAEAEVRTQKKAVDAEVTAATVAAEAAEAERDGLLEVLRHSGGDQLDTAQREISQAERRLAEVSRARARFDEAVMPADLEEKVTTAEDFAALTEHARIALNDPNIKTAAMDAYADARATVSRLSASLKDLEAEHRQVTGRADNIPGELHAARDALATAAGLTRADLPFVGELVEVRTEYEPWREAFNQALGGFATTLLIDTANLADFRAAIDTVRTGRRIRFEGVHTGLQTTGHLDPARLPGRLDYRDSAFTGWLQQRLERQFDFVCVDSASELSGHSQALTITGQLSQGSRGAHGGHGARNVLGFSNQRRLADLDGDIAKLRAEIAAAAASRDSYAAELDALDARLAAYRAATAVTWEEIDVDAVTAERDRWAGIIDEITTGNPEIEKLQEQIDELKVTVDRQRESIGKARGEQDVLKTRWADIADQVDAAMIAVDEADEAGRELSDAQASYLSERFGPSDTPDQLTVFDAAIATAAGRLAEDRSTAQKTLTAQRDQLRRTLENFLDNWPNPNLRADPDTSVGDFERILDDLETSGLHELEAEWKNSLVTMSGNDLTNLASALSRARREIQERIEPINQIMRELPFYDDDHRLQISPRDNQSESRRKFLKDLRDVRGLIESSSTSPADSPERAQAYERMSRLINRIRRTAPDFDGLIDVRNHVRVSAEKIHATTGAHVALYDHIGEKSGGESQELIAFIVGAALRYQLGDASAERPRYAPVFLDEALIKADAHFTARAIGAWRGLGFQLVIGAPNDKYSAIEPHVQVEYDILKDTSGRSWAKPKVGV</sequence>
<comment type="caution">
    <text evidence="5">The sequence shown here is derived from an EMBL/GenBank/DDBJ whole genome shotgun (WGS) entry which is preliminary data.</text>
</comment>
<reference evidence="5" key="1">
    <citation type="journal article" date="2021" name="PeerJ">
        <title>Extensive microbial diversity within the chicken gut microbiome revealed by metagenomics and culture.</title>
        <authorList>
            <person name="Gilroy R."/>
            <person name="Ravi A."/>
            <person name="Getino M."/>
            <person name="Pursley I."/>
            <person name="Horton D.L."/>
            <person name="Alikhan N.F."/>
            <person name="Baker D."/>
            <person name="Gharbi K."/>
            <person name="Hall N."/>
            <person name="Watson M."/>
            <person name="Adriaenssens E.M."/>
            <person name="Foster-Nyarko E."/>
            <person name="Jarju S."/>
            <person name="Secka A."/>
            <person name="Antonio M."/>
            <person name="Oren A."/>
            <person name="Chaudhuri R.R."/>
            <person name="La Ragione R."/>
            <person name="Hildebrand F."/>
            <person name="Pallen M.J."/>
        </authorList>
    </citation>
    <scope>NUCLEOTIDE SEQUENCE</scope>
    <source>
        <strain evidence="5">ChiHjej13B12-4958</strain>
    </source>
</reference>
<dbReference type="AlphaFoldDB" id="A0A9D2TR52"/>
<organism evidence="5 6">
    <name type="scientific">Candidatus Corynebacterium faecigallinarum</name>
    <dbReference type="NCBI Taxonomy" id="2838528"/>
    <lineage>
        <taxon>Bacteria</taxon>
        <taxon>Bacillati</taxon>
        <taxon>Actinomycetota</taxon>
        <taxon>Actinomycetes</taxon>
        <taxon>Mycobacteriales</taxon>
        <taxon>Corynebacteriaceae</taxon>
        <taxon>Corynebacterium</taxon>
    </lineage>
</organism>
<keyword evidence="4" id="KW-0175">Coiled coil</keyword>
<evidence type="ECO:0000256" key="2">
    <source>
        <dbReference type="ARBA" id="ARBA00023204"/>
    </source>
</evidence>
<name>A0A9D2TR52_9CORY</name>
<evidence type="ECO:0000256" key="3">
    <source>
        <dbReference type="ARBA" id="ARBA00023236"/>
    </source>
</evidence>
<dbReference type="InterPro" id="IPR027417">
    <property type="entry name" value="P-loop_NTPase"/>
</dbReference>
<dbReference type="GO" id="GO:0006302">
    <property type="term" value="P:double-strand break repair"/>
    <property type="evidence" value="ECO:0007669"/>
    <property type="project" value="TreeGrafter"/>
</dbReference>
<feature type="coiled-coil region" evidence="4">
    <location>
        <begin position="642"/>
        <end position="683"/>
    </location>
</feature>
<evidence type="ECO:0000313" key="5">
    <source>
        <dbReference type="EMBL" id="HJC86100.1"/>
    </source>
</evidence>
<dbReference type="Gene3D" id="3.40.1140.10">
    <property type="match status" value="1"/>
</dbReference>
<dbReference type="SUPFAM" id="SSF52540">
    <property type="entry name" value="P-loop containing nucleoside triphosphate hydrolases"/>
    <property type="match status" value="1"/>
</dbReference>
<dbReference type="GO" id="GO:0000731">
    <property type="term" value="P:DNA synthesis involved in DNA repair"/>
    <property type="evidence" value="ECO:0007669"/>
    <property type="project" value="TreeGrafter"/>
</dbReference>
<proteinExistence type="predicted"/>
<evidence type="ECO:0000256" key="4">
    <source>
        <dbReference type="SAM" id="Coils"/>
    </source>
</evidence>
<evidence type="ECO:0000313" key="6">
    <source>
        <dbReference type="Proteomes" id="UP000823858"/>
    </source>
</evidence>
<reference evidence="5" key="2">
    <citation type="submission" date="2021-04" db="EMBL/GenBank/DDBJ databases">
        <authorList>
            <person name="Gilroy R."/>
        </authorList>
    </citation>
    <scope>NUCLEOTIDE SEQUENCE</scope>
    <source>
        <strain evidence="5">ChiHjej13B12-4958</strain>
    </source>
</reference>
<dbReference type="Gene3D" id="1.10.287.1490">
    <property type="match status" value="1"/>
</dbReference>
<protein>
    <submittedName>
        <fullName evidence="5">AAA family ATPase</fullName>
    </submittedName>
</protein>